<comment type="caution">
    <text evidence="2">The sequence shown here is derived from an EMBL/GenBank/DDBJ whole genome shotgun (WGS) entry which is preliminary data.</text>
</comment>
<dbReference type="InterPro" id="IPR045146">
    <property type="entry name" value="SF3A1"/>
</dbReference>
<evidence type="ECO:0000313" key="3">
    <source>
        <dbReference type="Proteomes" id="UP000574390"/>
    </source>
</evidence>
<dbReference type="Gene3D" id="1.10.10.790">
    <property type="entry name" value="Surp module"/>
    <property type="match status" value="1"/>
</dbReference>
<protein>
    <submittedName>
        <fullName evidence="2">Splicing factor 3a, subunit 1</fullName>
    </submittedName>
</protein>
<dbReference type="AlphaFoldDB" id="A0A7J6QL51"/>
<proteinExistence type="predicted"/>
<dbReference type="GO" id="GO:0071004">
    <property type="term" value="C:U2-type prespliceosome"/>
    <property type="evidence" value="ECO:0007669"/>
    <property type="project" value="TreeGrafter"/>
</dbReference>
<dbReference type="InterPro" id="IPR035967">
    <property type="entry name" value="SWAP/Surp_sf"/>
</dbReference>
<organism evidence="2 3">
    <name type="scientific">Perkinsus olseni</name>
    <name type="common">Perkinsus atlanticus</name>
    <dbReference type="NCBI Taxonomy" id="32597"/>
    <lineage>
        <taxon>Eukaryota</taxon>
        <taxon>Sar</taxon>
        <taxon>Alveolata</taxon>
        <taxon>Perkinsozoa</taxon>
        <taxon>Perkinsea</taxon>
        <taxon>Perkinsida</taxon>
        <taxon>Perkinsidae</taxon>
        <taxon>Perkinsus</taxon>
    </lineage>
</organism>
<evidence type="ECO:0000313" key="2">
    <source>
        <dbReference type="EMBL" id="KAF4708306.1"/>
    </source>
</evidence>
<name>A0A7J6QL51_PEROL</name>
<dbReference type="SUPFAM" id="SSF109905">
    <property type="entry name" value="Surp module (SWAP domain)"/>
    <property type="match status" value="1"/>
</dbReference>
<dbReference type="GO" id="GO:0045292">
    <property type="term" value="P:mRNA cis splicing, via spliceosome"/>
    <property type="evidence" value="ECO:0007669"/>
    <property type="project" value="InterPro"/>
</dbReference>
<evidence type="ECO:0000259" key="1">
    <source>
        <dbReference type="PROSITE" id="PS50128"/>
    </source>
</evidence>
<dbReference type="GO" id="GO:0005686">
    <property type="term" value="C:U2 snRNP"/>
    <property type="evidence" value="ECO:0007669"/>
    <property type="project" value="TreeGrafter"/>
</dbReference>
<reference evidence="2 3" key="1">
    <citation type="submission" date="2020-04" db="EMBL/GenBank/DDBJ databases">
        <title>Perkinsus olseni comparative genomics.</title>
        <authorList>
            <person name="Bogema D.R."/>
        </authorList>
    </citation>
    <scope>NUCLEOTIDE SEQUENCE [LARGE SCALE GENOMIC DNA]</scope>
    <source>
        <strain evidence="2">ATCC PRA-205</strain>
    </source>
</reference>
<dbReference type="GO" id="GO:0071013">
    <property type="term" value="C:catalytic step 2 spliceosome"/>
    <property type="evidence" value="ECO:0007669"/>
    <property type="project" value="TreeGrafter"/>
</dbReference>
<dbReference type="Proteomes" id="UP000574390">
    <property type="component" value="Unassembled WGS sequence"/>
</dbReference>
<feature type="non-terminal residue" evidence="2">
    <location>
        <position position="84"/>
    </location>
</feature>
<dbReference type="PANTHER" id="PTHR15316">
    <property type="entry name" value="SPLICEOSOME ASSOCIATED PROTEIN 114/SWAP SPLICING FACTOR-RELATED"/>
    <property type="match status" value="1"/>
</dbReference>
<feature type="domain" description="SURP motif" evidence="1">
    <location>
        <begin position="1"/>
        <end position="25"/>
    </location>
</feature>
<dbReference type="GO" id="GO:0000381">
    <property type="term" value="P:regulation of alternative mRNA splicing, via spliceosome"/>
    <property type="evidence" value="ECO:0007669"/>
    <property type="project" value="TreeGrafter"/>
</dbReference>
<dbReference type="GO" id="GO:0003723">
    <property type="term" value="F:RNA binding"/>
    <property type="evidence" value="ECO:0007669"/>
    <property type="project" value="InterPro"/>
</dbReference>
<accession>A0A7J6QL51</accession>
<dbReference type="Pfam" id="PF01805">
    <property type="entry name" value="Surp"/>
    <property type="match status" value="1"/>
</dbReference>
<gene>
    <name evidence="2" type="primary">SF3A1_3</name>
    <name evidence="2" type="ORF">FOZ62_019931</name>
</gene>
<dbReference type="PANTHER" id="PTHR15316:SF1">
    <property type="entry name" value="SPLICING FACTOR 3A SUBUNIT 1"/>
    <property type="match status" value="1"/>
</dbReference>
<feature type="non-terminal residue" evidence="2">
    <location>
        <position position="1"/>
    </location>
</feature>
<dbReference type="EMBL" id="JABANM010029261">
    <property type="protein sequence ID" value="KAF4708306.1"/>
    <property type="molecule type" value="Genomic_DNA"/>
</dbReference>
<sequence>GLAARESRNPQFDFVKPNHPLFGYFQALVDSYTRALLPPPDDLERLKAYSQNKSAVVDRVMGRFQYDQQEARRKADKEQREKEE</sequence>
<dbReference type="PROSITE" id="PS50128">
    <property type="entry name" value="SURP"/>
    <property type="match status" value="1"/>
</dbReference>
<dbReference type="InterPro" id="IPR000061">
    <property type="entry name" value="Surp"/>
</dbReference>